<sequence length="279" mass="31720">MKNRSTLAEEFMENGCLSSVPIIDTHTHMGGFYGSSLPRQELREMLGTMEQKNVEFIISAPNSALFDPIAGNQEIEEAMKSHPDKIRGYFVFNPNYPATLDQIERAFQENKGYVGFKILPDYHKTRLDSEGYELLLQYADDHGLLVLSHTWGTAMDGRSYSSIDAIRNVTERYRNLKFLMGHSAQGECDEAIKLAASQENVYLELTDTYRLNGMIEKMCSHAGSEKVLFGTDLPWYNPAYCLGCILFAHISDEEKKNIIRNNIVRLLTKTDRNKKGGRK</sequence>
<gene>
    <name evidence="3" type="ORF">KTH90_07795</name>
</gene>
<accession>A0ABS6K5X0</accession>
<evidence type="ECO:0000259" key="2">
    <source>
        <dbReference type="Pfam" id="PF04909"/>
    </source>
</evidence>
<dbReference type="RefSeq" id="WP_238726592.1">
    <property type="nucleotide sequence ID" value="NZ_JAHQCX010000004.1"/>
</dbReference>
<dbReference type="InterPro" id="IPR006680">
    <property type="entry name" value="Amidohydro-rel"/>
</dbReference>
<dbReference type="Proteomes" id="UP001314681">
    <property type="component" value="Unassembled WGS sequence"/>
</dbReference>
<dbReference type="Gene3D" id="3.20.20.140">
    <property type="entry name" value="Metal-dependent hydrolases"/>
    <property type="match status" value="1"/>
</dbReference>
<organism evidence="3 4">
    <name type="scientific">Diplocloster modestus</name>
    <dbReference type="NCBI Taxonomy" id="2850322"/>
    <lineage>
        <taxon>Bacteria</taxon>
        <taxon>Bacillati</taxon>
        <taxon>Bacillota</taxon>
        <taxon>Clostridia</taxon>
        <taxon>Lachnospirales</taxon>
        <taxon>Lachnospiraceae</taxon>
        <taxon>Diplocloster</taxon>
    </lineage>
</organism>
<feature type="domain" description="Amidohydrolase-related" evidence="2">
    <location>
        <begin position="23"/>
        <end position="267"/>
    </location>
</feature>
<dbReference type="Pfam" id="PF04909">
    <property type="entry name" value="Amidohydro_2"/>
    <property type="match status" value="1"/>
</dbReference>
<comment type="caution">
    <text evidence="3">The sequence shown here is derived from an EMBL/GenBank/DDBJ whole genome shotgun (WGS) entry which is preliminary data.</text>
</comment>
<keyword evidence="1" id="KW-0456">Lyase</keyword>
<protein>
    <submittedName>
        <fullName evidence="3">Amidohydrolase family protein</fullName>
    </submittedName>
</protein>
<dbReference type="PANTHER" id="PTHR21240">
    <property type="entry name" value="2-AMINO-3-CARBOXYLMUCONATE-6-SEMIALDEHYDE DECARBOXYLASE"/>
    <property type="match status" value="1"/>
</dbReference>
<dbReference type="InterPro" id="IPR032466">
    <property type="entry name" value="Metal_Hydrolase"/>
</dbReference>
<proteinExistence type="predicted"/>
<dbReference type="InterPro" id="IPR032465">
    <property type="entry name" value="ACMSD"/>
</dbReference>
<name>A0ABS6K5X0_9FIRM</name>
<evidence type="ECO:0000313" key="3">
    <source>
        <dbReference type="EMBL" id="MBU9725915.1"/>
    </source>
</evidence>
<evidence type="ECO:0000313" key="4">
    <source>
        <dbReference type="Proteomes" id="UP001314681"/>
    </source>
</evidence>
<reference evidence="3 4" key="1">
    <citation type="submission" date="2021-06" db="EMBL/GenBank/DDBJ databases">
        <title>Description of novel taxa of the family Lachnospiraceae.</title>
        <authorList>
            <person name="Chaplin A.V."/>
            <person name="Sokolova S.R."/>
            <person name="Pikina A.P."/>
            <person name="Korzhanova M."/>
            <person name="Belova V."/>
            <person name="Korostin D."/>
            <person name="Efimov B.A."/>
        </authorList>
    </citation>
    <scope>NUCLEOTIDE SEQUENCE [LARGE SCALE GENOMIC DNA]</scope>
    <source>
        <strain evidence="3 4">ASD4241</strain>
    </source>
</reference>
<evidence type="ECO:0000256" key="1">
    <source>
        <dbReference type="ARBA" id="ARBA00023239"/>
    </source>
</evidence>
<keyword evidence="4" id="KW-1185">Reference proteome</keyword>
<dbReference type="SUPFAM" id="SSF51556">
    <property type="entry name" value="Metallo-dependent hydrolases"/>
    <property type="match status" value="1"/>
</dbReference>
<dbReference type="EMBL" id="JAHQCX010000004">
    <property type="protein sequence ID" value="MBU9725915.1"/>
    <property type="molecule type" value="Genomic_DNA"/>
</dbReference>